<name>A0A0G1NE15_9BACT</name>
<gene>
    <name evidence="3" type="ORF">UW92_C0013G0016</name>
</gene>
<feature type="transmembrane region" description="Helical" evidence="1">
    <location>
        <begin position="6"/>
        <end position="26"/>
    </location>
</feature>
<dbReference type="SUPFAM" id="SSF52833">
    <property type="entry name" value="Thioredoxin-like"/>
    <property type="match status" value="1"/>
</dbReference>
<dbReference type="PANTHER" id="PTHR34573:SF1">
    <property type="entry name" value="VITAMIN K EPOXIDE REDUCTASE DOMAIN-CONTAINING PROTEIN"/>
    <property type="match status" value="1"/>
</dbReference>
<dbReference type="PANTHER" id="PTHR34573">
    <property type="entry name" value="VKC DOMAIN-CONTAINING PROTEIN"/>
    <property type="match status" value="1"/>
</dbReference>
<evidence type="ECO:0000313" key="3">
    <source>
        <dbReference type="EMBL" id="KKT91367.1"/>
    </source>
</evidence>
<protein>
    <recommendedName>
        <fullName evidence="2">Thioredoxin domain-containing protein</fullName>
    </recommendedName>
</protein>
<feature type="domain" description="Thioredoxin" evidence="2">
    <location>
        <begin position="50"/>
        <end position="112"/>
    </location>
</feature>
<evidence type="ECO:0000256" key="1">
    <source>
        <dbReference type="SAM" id="Phobius"/>
    </source>
</evidence>
<keyword evidence="1" id="KW-1133">Transmembrane helix</keyword>
<dbReference type="EMBL" id="LCKF01000013">
    <property type="protein sequence ID" value="KKT91367.1"/>
    <property type="molecule type" value="Genomic_DNA"/>
</dbReference>
<accession>A0A0G1NE15</accession>
<keyword evidence="1" id="KW-0472">Membrane</keyword>
<dbReference type="Gene3D" id="3.40.30.10">
    <property type="entry name" value="Glutaredoxin"/>
    <property type="match status" value="1"/>
</dbReference>
<comment type="caution">
    <text evidence="3">The sequence shown here is derived from an EMBL/GenBank/DDBJ whole genome shotgun (WGS) entry which is preliminary data.</text>
</comment>
<evidence type="ECO:0000259" key="2">
    <source>
        <dbReference type="Pfam" id="PF00085"/>
    </source>
</evidence>
<reference evidence="3 4" key="1">
    <citation type="journal article" date="2015" name="Nature">
        <title>rRNA introns, odd ribosomes, and small enigmatic genomes across a large radiation of phyla.</title>
        <authorList>
            <person name="Brown C.T."/>
            <person name="Hug L.A."/>
            <person name="Thomas B.C."/>
            <person name="Sharon I."/>
            <person name="Castelle C.J."/>
            <person name="Singh A."/>
            <person name="Wilkins M.J."/>
            <person name="Williams K.H."/>
            <person name="Banfield J.F."/>
        </authorList>
    </citation>
    <scope>NUCLEOTIDE SEQUENCE [LARGE SCALE GENOMIC DNA]</scope>
</reference>
<dbReference type="Pfam" id="PF00085">
    <property type="entry name" value="Thioredoxin"/>
    <property type="match status" value="1"/>
</dbReference>
<proteinExistence type="predicted"/>
<dbReference type="Proteomes" id="UP000033966">
    <property type="component" value="Unassembled WGS sequence"/>
</dbReference>
<sequence>MQNKKLLIISVVTLAVIALVVFFYLVSGGSRAEVRSDLDGFATCLTDKGVKFYGAYWCSHCQAQKALFGTAAGKLPYVECSTPDGQGENPICIQEGIKGYPTWVFTDGSRLSGEISLATLSEKSECVLPVASSTSSQ</sequence>
<dbReference type="AlphaFoldDB" id="A0A0G1NE15"/>
<dbReference type="InterPro" id="IPR036249">
    <property type="entry name" value="Thioredoxin-like_sf"/>
</dbReference>
<dbReference type="InterPro" id="IPR013766">
    <property type="entry name" value="Thioredoxin_domain"/>
</dbReference>
<organism evidence="3 4">
    <name type="scientific">Candidatus Jorgensenbacteria bacterium GW2011_GWA2_45_13</name>
    <dbReference type="NCBI Taxonomy" id="1618662"/>
    <lineage>
        <taxon>Bacteria</taxon>
        <taxon>Candidatus Joergenseniibacteriota</taxon>
    </lineage>
</organism>
<evidence type="ECO:0000313" key="4">
    <source>
        <dbReference type="Proteomes" id="UP000033966"/>
    </source>
</evidence>
<keyword evidence="1" id="KW-0812">Transmembrane</keyword>